<keyword evidence="6" id="KW-1185">Reference proteome</keyword>
<comment type="caution">
    <text evidence="5">The sequence shown here is derived from an EMBL/GenBank/DDBJ whole genome shotgun (WGS) entry which is preliminary data.</text>
</comment>
<dbReference type="PROSITE" id="PS50995">
    <property type="entry name" value="HTH_MARR_2"/>
    <property type="match status" value="1"/>
</dbReference>
<dbReference type="Pfam" id="PF01047">
    <property type="entry name" value="MarR"/>
    <property type="match status" value="1"/>
</dbReference>
<evidence type="ECO:0000313" key="5">
    <source>
        <dbReference type="EMBL" id="PWJ53704.1"/>
    </source>
</evidence>
<sequence>MDDLTEGPLASPGFWLHHAALTWRVELERALMDEDLTPTQFIALASVGWLERQGEPPTQQQIADLSGGDRMMTSRLIRGLEDRGLVARSPDPIDARAVRVHLTEAGRGLASRAVRKAQATDRAVFGETVEELRSSLRSIARRRDRSI</sequence>
<dbReference type="Proteomes" id="UP000245469">
    <property type="component" value="Unassembled WGS sequence"/>
</dbReference>
<dbReference type="PANTHER" id="PTHR33164">
    <property type="entry name" value="TRANSCRIPTIONAL REGULATOR, MARR FAMILY"/>
    <property type="match status" value="1"/>
</dbReference>
<evidence type="ECO:0000256" key="3">
    <source>
        <dbReference type="ARBA" id="ARBA00023163"/>
    </source>
</evidence>
<protein>
    <submittedName>
        <fullName evidence="5">MarR family transcriptional regulator</fullName>
    </submittedName>
</protein>
<organism evidence="5 6">
    <name type="scientific">Quadrisphaera granulorum</name>
    <dbReference type="NCBI Taxonomy" id="317664"/>
    <lineage>
        <taxon>Bacteria</taxon>
        <taxon>Bacillati</taxon>
        <taxon>Actinomycetota</taxon>
        <taxon>Actinomycetes</taxon>
        <taxon>Kineosporiales</taxon>
        <taxon>Kineosporiaceae</taxon>
        <taxon>Quadrisphaera</taxon>
    </lineage>
</organism>
<dbReference type="OrthoDB" id="9806864at2"/>
<name>A0A316AA10_9ACTN</name>
<accession>A0A316AA10</accession>
<proteinExistence type="predicted"/>
<dbReference type="PANTHER" id="PTHR33164:SF64">
    <property type="entry name" value="TRANSCRIPTIONAL REGULATOR SLYA"/>
    <property type="match status" value="1"/>
</dbReference>
<dbReference type="InterPro" id="IPR000835">
    <property type="entry name" value="HTH_MarR-typ"/>
</dbReference>
<dbReference type="RefSeq" id="WP_109774357.1">
    <property type="nucleotide sequence ID" value="NZ_QGDQ01000011.1"/>
</dbReference>
<dbReference type="GO" id="GO:0003677">
    <property type="term" value="F:DNA binding"/>
    <property type="evidence" value="ECO:0007669"/>
    <property type="project" value="UniProtKB-KW"/>
</dbReference>
<keyword evidence="2" id="KW-0238">DNA-binding</keyword>
<reference evidence="5 6" key="1">
    <citation type="submission" date="2018-03" db="EMBL/GenBank/DDBJ databases">
        <title>Genomic Encyclopedia of Archaeal and Bacterial Type Strains, Phase II (KMG-II): from individual species to whole genera.</title>
        <authorList>
            <person name="Goeker M."/>
        </authorList>
    </citation>
    <scope>NUCLEOTIDE SEQUENCE [LARGE SCALE GENOMIC DNA]</scope>
    <source>
        <strain evidence="5 6">DSM 44889</strain>
    </source>
</reference>
<dbReference type="EMBL" id="QGDQ01000011">
    <property type="protein sequence ID" value="PWJ53704.1"/>
    <property type="molecule type" value="Genomic_DNA"/>
</dbReference>
<dbReference type="AlphaFoldDB" id="A0A316AA10"/>
<feature type="domain" description="HTH marR-type" evidence="4">
    <location>
        <begin position="1"/>
        <end position="145"/>
    </location>
</feature>
<dbReference type="InterPro" id="IPR039422">
    <property type="entry name" value="MarR/SlyA-like"/>
</dbReference>
<dbReference type="GO" id="GO:0006950">
    <property type="term" value="P:response to stress"/>
    <property type="evidence" value="ECO:0007669"/>
    <property type="project" value="TreeGrafter"/>
</dbReference>
<dbReference type="SMART" id="SM00347">
    <property type="entry name" value="HTH_MARR"/>
    <property type="match status" value="1"/>
</dbReference>
<keyword evidence="3" id="KW-0804">Transcription</keyword>
<evidence type="ECO:0000259" key="4">
    <source>
        <dbReference type="PROSITE" id="PS50995"/>
    </source>
</evidence>
<evidence type="ECO:0000256" key="2">
    <source>
        <dbReference type="ARBA" id="ARBA00023125"/>
    </source>
</evidence>
<dbReference type="InterPro" id="IPR036390">
    <property type="entry name" value="WH_DNA-bd_sf"/>
</dbReference>
<dbReference type="InterPro" id="IPR036388">
    <property type="entry name" value="WH-like_DNA-bd_sf"/>
</dbReference>
<gene>
    <name evidence="5" type="ORF">BXY45_111107</name>
</gene>
<evidence type="ECO:0000256" key="1">
    <source>
        <dbReference type="ARBA" id="ARBA00023015"/>
    </source>
</evidence>
<keyword evidence="1" id="KW-0805">Transcription regulation</keyword>
<dbReference type="SUPFAM" id="SSF46785">
    <property type="entry name" value="Winged helix' DNA-binding domain"/>
    <property type="match status" value="1"/>
</dbReference>
<dbReference type="GO" id="GO:0003700">
    <property type="term" value="F:DNA-binding transcription factor activity"/>
    <property type="evidence" value="ECO:0007669"/>
    <property type="project" value="InterPro"/>
</dbReference>
<dbReference type="Gene3D" id="1.10.10.10">
    <property type="entry name" value="Winged helix-like DNA-binding domain superfamily/Winged helix DNA-binding domain"/>
    <property type="match status" value="1"/>
</dbReference>
<evidence type="ECO:0000313" key="6">
    <source>
        <dbReference type="Proteomes" id="UP000245469"/>
    </source>
</evidence>